<evidence type="ECO:0000313" key="3">
    <source>
        <dbReference type="EMBL" id="TQF02143.1"/>
    </source>
</evidence>
<dbReference type="CDD" id="cd00161">
    <property type="entry name" value="beta-trefoil_Ricin-like"/>
    <property type="match status" value="1"/>
</dbReference>
<comment type="caution">
    <text evidence="3">The sequence shown here is derived from an EMBL/GenBank/DDBJ whole genome shotgun (WGS) entry which is preliminary data.</text>
</comment>
<evidence type="ECO:0000256" key="1">
    <source>
        <dbReference type="SAM" id="SignalP"/>
    </source>
</evidence>
<dbReference type="OrthoDB" id="2677755at2"/>
<accession>A0A540VZI6</accession>
<keyword evidence="1" id="KW-0732">Signal</keyword>
<dbReference type="RefSeq" id="WP_141632846.1">
    <property type="nucleotide sequence ID" value="NZ_VIGB01000003.1"/>
</dbReference>
<dbReference type="Pfam" id="PF00652">
    <property type="entry name" value="Ricin_B_lectin"/>
    <property type="match status" value="1"/>
</dbReference>
<evidence type="ECO:0000259" key="2">
    <source>
        <dbReference type="Pfam" id="PF00652"/>
    </source>
</evidence>
<dbReference type="AlphaFoldDB" id="A0A540VZI6"/>
<keyword evidence="4" id="KW-1185">Reference proteome</keyword>
<keyword evidence="3" id="KW-0430">Lectin</keyword>
<dbReference type="SUPFAM" id="SSF50370">
    <property type="entry name" value="Ricin B-like lectins"/>
    <property type="match status" value="1"/>
</dbReference>
<dbReference type="EMBL" id="VIGB01000003">
    <property type="protein sequence ID" value="TQF02143.1"/>
    <property type="molecule type" value="Genomic_DNA"/>
</dbReference>
<feature type="domain" description="Ricin B lectin" evidence="2">
    <location>
        <begin position="399"/>
        <end position="514"/>
    </location>
</feature>
<dbReference type="InterPro" id="IPR035992">
    <property type="entry name" value="Ricin_B-like_lectins"/>
</dbReference>
<dbReference type="GO" id="GO:0030246">
    <property type="term" value="F:carbohydrate binding"/>
    <property type="evidence" value="ECO:0007669"/>
    <property type="project" value="UniProtKB-KW"/>
</dbReference>
<dbReference type="InterPro" id="IPR000772">
    <property type="entry name" value="Ricin_B_lectin"/>
</dbReference>
<gene>
    <name evidence="3" type="ORF">E6W39_07460</name>
</gene>
<reference evidence="3 4" key="1">
    <citation type="submission" date="2019-06" db="EMBL/GenBank/DDBJ databases">
        <title>Description of Kitasatospora acidophila sp. nov. isolated from pine grove soil, and reclassification of Streptomyces novaecaesareae to Kitasatospora novaeceasareae comb. nov.</title>
        <authorList>
            <person name="Kim M.J."/>
        </authorList>
    </citation>
    <scope>NUCLEOTIDE SEQUENCE [LARGE SCALE GENOMIC DNA]</scope>
    <source>
        <strain evidence="3 4">MMS16-CNU292</strain>
    </source>
</reference>
<proteinExistence type="predicted"/>
<dbReference type="Gene3D" id="2.80.10.50">
    <property type="match status" value="1"/>
</dbReference>
<organism evidence="3 4">
    <name type="scientific">Kitasatospora acidiphila</name>
    <dbReference type="NCBI Taxonomy" id="2567942"/>
    <lineage>
        <taxon>Bacteria</taxon>
        <taxon>Bacillati</taxon>
        <taxon>Actinomycetota</taxon>
        <taxon>Actinomycetes</taxon>
        <taxon>Kitasatosporales</taxon>
        <taxon>Streptomycetaceae</taxon>
        <taxon>Kitasatospora</taxon>
    </lineage>
</organism>
<dbReference type="PROSITE" id="PS50231">
    <property type="entry name" value="RICIN_B_LECTIN"/>
    <property type="match status" value="1"/>
</dbReference>
<protein>
    <submittedName>
        <fullName evidence="3">Ricin-type beta-trefoil lectin domain protein</fullName>
    </submittedName>
</protein>
<evidence type="ECO:0000313" key="4">
    <source>
        <dbReference type="Proteomes" id="UP000319103"/>
    </source>
</evidence>
<sequence>MAIGIRLPRGFAVLGAALLAAAAVPLTASSAAAASPICLSGNLQYDYQSAEAGPGKPTMTKPVRNANVQLWGKEKSTDTPHQLTADYQYTGVNDGSFNLCYTPTSTTSMSSIWVRSRTESTKLWKVSDTTGTPYTLDSPTLTNVAASTSVGTLKPSADTARAWHAFDTVNLLWWYRNNPTSDCWSTHEPNSNACTELNVQWTANSTDGPYYDLAGTVHLSAADPDSEHTVLHESGHFFMDRLYNGRFPAVANCSPHYINLASSGTCAWAEGFADSAAAYLLGDYRYVWSNGSSYSFTYTTGWNTGDQVQGNVDGSLLDLWNNVDGGWNSTIGVMATQTPSTFAEYFKTGRPAANPPLATAGTALTYLAAHAINYGPTIVNDGRTHALSNGGGLALERADQCGASGSSPAILNTYDSTRDKQQWTLKTYPDGTTKLIDGCPDHLVLTAPSTAGAQATLRAVNSSNPYQDWQVTQNGSGTLTITNPATGYSLDSAAVTTGAAVTTNPAGNANTQNWAALT</sequence>
<dbReference type="Proteomes" id="UP000319103">
    <property type="component" value="Unassembled WGS sequence"/>
</dbReference>
<name>A0A540VZI6_9ACTN</name>
<feature type="chain" id="PRO_5021817616" evidence="1">
    <location>
        <begin position="34"/>
        <end position="518"/>
    </location>
</feature>
<feature type="signal peptide" evidence="1">
    <location>
        <begin position="1"/>
        <end position="33"/>
    </location>
</feature>